<evidence type="ECO:0008006" key="4">
    <source>
        <dbReference type="Google" id="ProtNLM"/>
    </source>
</evidence>
<dbReference type="RefSeq" id="XP_002492584.1">
    <property type="nucleotide sequence ID" value="XM_002492539.1"/>
</dbReference>
<proteinExistence type="predicted"/>
<dbReference type="KEGG" id="ppa:PAS_chr3_0362"/>
<dbReference type="eggNOG" id="ENOG502S90H">
    <property type="taxonomic scope" value="Eukaryota"/>
</dbReference>
<dbReference type="HOGENOM" id="CLU_1038676_0_0_1"/>
<dbReference type="GeneID" id="8200213"/>
<protein>
    <recommendedName>
        <fullName evidence="4">Mitochondrial peculiar membrane protein 1</fullName>
    </recommendedName>
</protein>
<accession>C4R4B9</accession>
<dbReference type="AlphaFoldDB" id="C4R4B9"/>
<dbReference type="InterPro" id="IPR035187">
    <property type="entry name" value="Mpm1"/>
</dbReference>
<evidence type="ECO:0000313" key="2">
    <source>
        <dbReference type="EMBL" id="CAY70405.1"/>
    </source>
</evidence>
<gene>
    <name evidence="2" type="ordered locus">PAS_chr3_0362</name>
</gene>
<feature type="region of interest" description="Disordered" evidence="1">
    <location>
        <begin position="222"/>
        <end position="250"/>
    </location>
</feature>
<evidence type="ECO:0000313" key="3">
    <source>
        <dbReference type="Proteomes" id="UP000000314"/>
    </source>
</evidence>
<feature type="compositionally biased region" description="Low complexity" evidence="1">
    <location>
        <begin position="225"/>
        <end position="240"/>
    </location>
</feature>
<dbReference type="OrthoDB" id="4044171at2759"/>
<reference evidence="2 3" key="1">
    <citation type="journal article" date="2009" name="Nat. Biotechnol.">
        <title>Genome sequence of the recombinant protein production host Pichia pastoris.</title>
        <authorList>
            <person name="De Schutter K."/>
            <person name="Lin Y.C."/>
            <person name="Tiels P."/>
            <person name="Van Hecke A."/>
            <person name="Glinka S."/>
            <person name="Weber-Lehmann J."/>
            <person name="Rouze P."/>
            <person name="Van de Peer Y."/>
            <person name="Callewaert N."/>
        </authorList>
    </citation>
    <scope>NUCLEOTIDE SEQUENCE [LARGE SCALE GENOMIC DNA]</scope>
    <source>
        <strain evidence="3">GS115 / ATCC 20864</strain>
    </source>
</reference>
<sequence length="285" mass="32592">MSRLIVALHTVLKRFKEMGLFTDSDKDNSDKLSESSSSTSSNWLDRYLSIAREAKHSLASKIEDVALPGEDGTLFNKNIDTNRPDSIFRAVFGDDFETTFNKVDSLVNAIAPVFDQDVWSELFTGSKLVSSKYGLWAYPIPSHQLYKDCNSKQGLSVWDEHGYWRCLFPKAQLPENYKSIDSNIISKEDVEQDDSHKLGRFFTNFSDYLNWRSVMEENIKKQRVSFSKPQKSSGSSTSYSERTLPNGEIEKIEKKHEWFVDGTERSKETKTIIHPDGSVTTENIK</sequence>
<keyword evidence="3" id="KW-1185">Reference proteome</keyword>
<feature type="region of interest" description="Disordered" evidence="1">
    <location>
        <begin position="265"/>
        <end position="285"/>
    </location>
</feature>
<name>C4R4B9_KOMPG</name>
<evidence type="ECO:0000256" key="1">
    <source>
        <dbReference type="SAM" id="MobiDB-lite"/>
    </source>
</evidence>
<dbReference type="InParanoid" id="C4R4B9"/>
<dbReference type="Pfam" id="PF17234">
    <property type="entry name" value="MPM1"/>
    <property type="match status" value="1"/>
</dbReference>
<dbReference type="Proteomes" id="UP000000314">
    <property type="component" value="Chromosome 3"/>
</dbReference>
<organism evidence="2 3">
    <name type="scientific">Komagataella phaffii (strain GS115 / ATCC 20864)</name>
    <name type="common">Yeast</name>
    <name type="synonym">Pichia pastoris</name>
    <dbReference type="NCBI Taxonomy" id="644223"/>
    <lineage>
        <taxon>Eukaryota</taxon>
        <taxon>Fungi</taxon>
        <taxon>Dikarya</taxon>
        <taxon>Ascomycota</taxon>
        <taxon>Saccharomycotina</taxon>
        <taxon>Pichiomycetes</taxon>
        <taxon>Pichiales</taxon>
        <taxon>Pichiaceae</taxon>
        <taxon>Komagataella</taxon>
    </lineage>
</organism>
<dbReference type="EMBL" id="FN392321">
    <property type="protein sequence ID" value="CAY70405.1"/>
    <property type="molecule type" value="Genomic_DNA"/>
</dbReference>